<dbReference type="OrthoDB" id="9783488at2"/>
<dbReference type="InterPro" id="IPR050811">
    <property type="entry name" value="Phosphate_ABC_transporter"/>
</dbReference>
<accession>A0A6N4SX14</accession>
<dbReference type="GO" id="GO:0042301">
    <property type="term" value="F:phosphate ion binding"/>
    <property type="evidence" value="ECO:0007669"/>
    <property type="project" value="UniProtKB-UniRule"/>
</dbReference>
<proteinExistence type="inferred from homology"/>
<feature type="signal peptide" evidence="4">
    <location>
        <begin position="1"/>
        <end position="21"/>
    </location>
</feature>
<protein>
    <recommendedName>
        <fullName evidence="4">Phosphate-binding protein</fullName>
    </recommendedName>
</protein>
<evidence type="ECO:0000256" key="3">
    <source>
        <dbReference type="ARBA" id="ARBA00022729"/>
    </source>
</evidence>
<feature type="chain" id="PRO_5027161612" description="Phosphate-binding protein" evidence="4">
    <location>
        <begin position="22"/>
        <end position="340"/>
    </location>
</feature>
<organism evidence="6 7">
    <name type="scientific">Cytophaga hutchinsonii (strain ATCC 33406 / DSM 1761 / CIP 103989 / NBRC 15051 / NCIMB 9469 / D465)</name>
    <dbReference type="NCBI Taxonomy" id="269798"/>
    <lineage>
        <taxon>Bacteria</taxon>
        <taxon>Pseudomonadati</taxon>
        <taxon>Bacteroidota</taxon>
        <taxon>Cytophagia</taxon>
        <taxon>Cytophagales</taxon>
        <taxon>Cytophagaceae</taxon>
        <taxon>Cytophaga</taxon>
    </lineage>
</organism>
<evidence type="ECO:0000313" key="6">
    <source>
        <dbReference type="EMBL" id="ABG61050.1"/>
    </source>
</evidence>
<evidence type="ECO:0000256" key="4">
    <source>
        <dbReference type="RuleBase" id="RU367119"/>
    </source>
</evidence>
<dbReference type="Gene3D" id="3.40.190.10">
    <property type="entry name" value="Periplasmic binding protein-like II"/>
    <property type="match status" value="2"/>
</dbReference>
<dbReference type="GO" id="GO:0006817">
    <property type="term" value="P:phosphate ion transport"/>
    <property type="evidence" value="ECO:0007669"/>
    <property type="project" value="UniProtKB-UniRule"/>
</dbReference>
<evidence type="ECO:0000256" key="2">
    <source>
        <dbReference type="ARBA" id="ARBA00022448"/>
    </source>
</evidence>
<comment type="function">
    <text evidence="4">Involved in the system for phosphate transport across the cytoplasmic membrane.</text>
</comment>
<sequence>MKKLIFIVFVAAFLSSCGGGAKTENAGASEKTSIKVDGSSTVFPISEAVSEEFEIENPTVQITANASGTGAGFKKFIRNEIDVTGASRPIKASEDKDCAANNIQYLEIPIAYDGLAIVVSKENTWADNLTVAELKKIWEPAAKGTITHWDQVRAGWPHEKINLYGAGTESGTFDYFTEAIVGEARSCRTDYTASEDDNGLVSGVAGDKYSLGYFGYAYFFENQDKLKLVAIDDADEANGKGAVLPTIETIVNGTYQPLSRPLLIYINKVSSERPEVKKFVNYYIDNAQTLVPETGYVALSPEAYKLVKARFETGTTGSLFLTLKTTVGVKLEEILQTPQQ</sequence>
<keyword evidence="3 4" id="KW-0732">Signal</keyword>
<dbReference type="EMBL" id="CP000383">
    <property type="protein sequence ID" value="ABG61050.1"/>
    <property type="molecule type" value="Genomic_DNA"/>
</dbReference>
<dbReference type="SUPFAM" id="SSF53850">
    <property type="entry name" value="Periplasmic binding protein-like II"/>
    <property type="match status" value="1"/>
</dbReference>
<dbReference type="RefSeq" id="WP_011587155.1">
    <property type="nucleotide sequence ID" value="NC_008255.1"/>
</dbReference>
<dbReference type="NCBIfam" id="TIGR02136">
    <property type="entry name" value="ptsS_2"/>
    <property type="match status" value="1"/>
</dbReference>
<dbReference type="CDD" id="cd13654">
    <property type="entry name" value="PBP2_phosphate_like_2"/>
    <property type="match status" value="1"/>
</dbReference>
<comment type="similarity">
    <text evidence="1 4">Belongs to the PstS family.</text>
</comment>
<evidence type="ECO:0000256" key="1">
    <source>
        <dbReference type="ARBA" id="ARBA00008725"/>
    </source>
</evidence>
<dbReference type="PANTHER" id="PTHR30570:SF1">
    <property type="entry name" value="PHOSPHATE-BINDING PROTEIN PSTS"/>
    <property type="match status" value="1"/>
</dbReference>
<evidence type="ECO:0000259" key="5">
    <source>
        <dbReference type="Pfam" id="PF12849"/>
    </source>
</evidence>
<keyword evidence="4" id="KW-0592">Phosphate transport</keyword>
<evidence type="ECO:0000313" key="7">
    <source>
        <dbReference type="Proteomes" id="UP000001822"/>
    </source>
</evidence>
<dbReference type="KEGG" id="chu:CHU_3818"/>
<dbReference type="PROSITE" id="PS51257">
    <property type="entry name" value="PROKAR_LIPOPROTEIN"/>
    <property type="match status" value="1"/>
</dbReference>
<dbReference type="PANTHER" id="PTHR30570">
    <property type="entry name" value="PERIPLASMIC PHOSPHATE BINDING COMPONENT OF PHOSPHATE ABC TRANSPORTER"/>
    <property type="match status" value="1"/>
</dbReference>
<dbReference type="InterPro" id="IPR024370">
    <property type="entry name" value="PBP_domain"/>
</dbReference>
<dbReference type="Proteomes" id="UP000001822">
    <property type="component" value="Chromosome"/>
</dbReference>
<reference evidence="6 7" key="1">
    <citation type="journal article" date="2007" name="Appl. Environ. Microbiol.">
        <title>Genome sequence of the cellulolytic gliding bacterium Cytophaga hutchinsonii.</title>
        <authorList>
            <person name="Xie G."/>
            <person name="Bruce D.C."/>
            <person name="Challacombe J.F."/>
            <person name="Chertkov O."/>
            <person name="Detter J.C."/>
            <person name="Gilna P."/>
            <person name="Han C.S."/>
            <person name="Lucas S."/>
            <person name="Misra M."/>
            <person name="Myers G.L."/>
            <person name="Richardson P."/>
            <person name="Tapia R."/>
            <person name="Thayer N."/>
            <person name="Thompson L.S."/>
            <person name="Brettin T.S."/>
            <person name="Henrissat B."/>
            <person name="Wilson D.B."/>
            <person name="McBride M.J."/>
        </authorList>
    </citation>
    <scope>NUCLEOTIDE SEQUENCE [LARGE SCALE GENOMIC DNA]</scope>
    <source>
        <strain evidence="7">ATCC 33406 / DSM 1761 / CIP 103989 / NBRC 15051 / NCIMB 9469 / D465</strain>
    </source>
</reference>
<name>A0A6N4SX14_CYTH3</name>
<gene>
    <name evidence="6" type="primary">pstS</name>
    <name evidence="6" type="ordered locus">CHU_3818</name>
</gene>
<keyword evidence="2 4" id="KW-0813">Transport</keyword>
<dbReference type="Pfam" id="PF12849">
    <property type="entry name" value="PBP_like_2"/>
    <property type="match status" value="1"/>
</dbReference>
<dbReference type="InterPro" id="IPR011862">
    <property type="entry name" value="Phos-bd"/>
</dbReference>
<dbReference type="AlphaFoldDB" id="A0A6N4SX14"/>
<keyword evidence="7" id="KW-1185">Reference proteome</keyword>
<feature type="domain" description="PBP" evidence="5">
    <location>
        <begin position="26"/>
        <end position="285"/>
    </location>
</feature>